<dbReference type="InterPro" id="IPR004046">
    <property type="entry name" value="GST_C"/>
</dbReference>
<organism evidence="5 6">
    <name type="scientific">Thalassotalea castellviae</name>
    <dbReference type="NCBI Taxonomy" id="3075612"/>
    <lineage>
        <taxon>Bacteria</taxon>
        <taxon>Pseudomonadati</taxon>
        <taxon>Pseudomonadota</taxon>
        <taxon>Gammaproteobacteria</taxon>
        <taxon>Alteromonadales</taxon>
        <taxon>Colwelliaceae</taxon>
        <taxon>Thalassotalea</taxon>
    </lineage>
</organism>
<feature type="domain" description="GST C-terminal" evidence="4">
    <location>
        <begin position="100"/>
        <end position="227"/>
    </location>
</feature>
<dbReference type="CDD" id="cd00299">
    <property type="entry name" value="GST_C_family"/>
    <property type="match status" value="1"/>
</dbReference>
<evidence type="ECO:0000259" key="4">
    <source>
        <dbReference type="PROSITE" id="PS50405"/>
    </source>
</evidence>
<evidence type="ECO:0000256" key="2">
    <source>
        <dbReference type="ARBA" id="ARBA00022679"/>
    </source>
</evidence>
<dbReference type="EMBL" id="JAVRIF010000009">
    <property type="protein sequence ID" value="MDT0604899.1"/>
    <property type="molecule type" value="Genomic_DNA"/>
</dbReference>
<evidence type="ECO:0000259" key="3">
    <source>
        <dbReference type="PROSITE" id="PS50404"/>
    </source>
</evidence>
<dbReference type="EC" id="2.5.1.18" evidence="1"/>
<dbReference type="Gene3D" id="1.20.1050.10">
    <property type="match status" value="1"/>
</dbReference>
<dbReference type="InterPro" id="IPR040079">
    <property type="entry name" value="Glutathione_S-Trfase"/>
</dbReference>
<evidence type="ECO:0000313" key="5">
    <source>
        <dbReference type="EMBL" id="MDT0604899.1"/>
    </source>
</evidence>
<keyword evidence="6" id="KW-1185">Reference proteome</keyword>
<dbReference type="Gene3D" id="3.40.30.10">
    <property type="entry name" value="Glutaredoxin"/>
    <property type="match status" value="1"/>
</dbReference>
<dbReference type="PROSITE" id="PS50405">
    <property type="entry name" value="GST_CTER"/>
    <property type="match status" value="1"/>
</dbReference>
<dbReference type="SUPFAM" id="SSF52833">
    <property type="entry name" value="Thioredoxin-like"/>
    <property type="match status" value="1"/>
</dbReference>
<dbReference type="PANTHER" id="PTHR43900">
    <property type="entry name" value="GLUTATHIONE S-TRANSFERASE RHO"/>
    <property type="match status" value="1"/>
</dbReference>
<dbReference type="SUPFAM" id="SSF47616">
    <property type="entry name" value="GST C-terminal domain-like"/>
    <property type="match status" value="1"/>
</dbReference>
<protein>
    <recommendedName>
        <fullName evidence="1">glutathione transferase</fullName>
        <ecNumber evidence="1">2.5.1.18</ecNumber>
    </recommendedName>
</protein>
<name>A0ABU3A3Z9_9GAMM</name>
<dbReference type="RefSeq" id="WP_311583821.1">
    <property type="nucleotide sequence ID" value="NZ_JAVRIF010000009.1"/>
</dbReference>
<dbReference type="InterPro" id="IPR010987">
    <property type="entry name" value="Glutathione-S-Trfase_C-like"/>
</dbReference>
<dbReference type="InterPro" id="IPR004045">
    <property type="entry name" value="Glutathione_S-Trfase_N"/>
</dbReference>
<evidence type="ECO:0000313" key="6">
    <source>
        <dbReference type="Proteomes" id="UP001266357"/>
    </source>
</evidence>
<dbReference type="SFLD" id="SFLDS00019">
    <property type="entry name" value="Glutathione_Transferase_(cytos"/>
    <property type="match status" value="1"/>
</dbReference>
<reference evidence="5 6" key="1">
    <citation type="submission" date="2023-09" db="EMBL/GenBank/DDBJ databases">
        <authorList>
            <person name="Rey-Velasco X."/>
        </authorList>
    </citation>
    <scope>NUCLEOTIDE SEQUENCE [LARGE SCALE GENOMIC DNA]</scope>
    <source>
        <strain evidence="5 6">W431</strain>
    </source>
</reference>
<feature type="domain" description="GST N-terminal" evidence="3">
    <location>
        <begin position="13"/>
        <end position="95"/>
    </location>
</feature>
<evidence type="ECO:0000256" key="1">
    <source>
        <dbReference type="ARBA" id="ARBA00012452"/>
    </source>
</evidence>
<gene>
    <name evidence="5" type="ORF">RM573_14955</name>
</gene>
<dbReference type="InterPro" id="IPR036282">
    <property type="entry name" value="Glutathione-S-Trfase_C_sf"/>
</dbReference>
<comment type="caution">
    <text evidence="5">The sequence shown here is derived from an EMBL/GenBank/DDBJ whole genome shotgun (WGS) entry which is preliminary data.</text>
</comment>
<keyword evidence="2" id="KW-0808">Transferase</keyword>
<dbReference type="Pfam" id="PF13409">
    <property type="entry name" value="GST_N_2"/>
    <property type="match status" value="1"/>
</dbReference>
<dbReference type="PANTHER" id="PTHR43900:SF3">
    <property type="entry name" value="GLUTATHIONE S-TRANSFERASE RHO"/>
    <property type="match status" value="1"/>
</dbReference>
<dbReference type="InterPro" id="IPR036249">
    <property type="entry name" value="Thioredoxin-like_sf"/>
</dbReference>
<dbReference type="Pfam" id="PF00043">
    <property type="entry name" value="GST_C"/>
    <property type="match status" value="1"/>
</dbReference>
<proteinExistence type="predicted"/>
<dbReference type="PROSITE" id="PS50404">
    <property type="entry name" value="GST_NTER"/>
    <property type="match status" value="1"/>
</dbReference>
<dbReference type="Proteomes" id="UP001266357">
    <property type="component" value="Unassembled WGS sequence"/>
</dbReference>
<accession>A0ABU3A3Z9</accession>
<sequence>MNQHSQAPSNDNKQIEIFGPSFSNFVRSIMLLCEEYQLDYCTGLQFSGELVELKSEQHFKLHPYGKFPIIKHQGLILCETASICRYLQATFMPKVSTCFSAHQMARIDAFSAIISIYLDKALVRDYLLEFAFPKGEQGKVRLDVVQSMQQPALDALSIIENELKHSDTLNNEQLSIADALIAPILHYLSTLPEPFNLIDRYPLIVKYLSALMVRENSKKVLIAPKNW</sequence>